<dbReference type="InterPro" id="IPR020449">
    <property type="entry name" value="Tscrpt_reg_AraC-type_HTH"/>
</dbReference>
<dbReference type="Proteomes" id="UP000325933">
    <property type="component" value="Unassembled WGS sequence"/>
</dbReference>
<dbReference type="PROSITE" id="PS00041">
    <property type="entry name" value="HTH_ARAC_FAMILY_1"/>
    <property type="match status" value="2"/>
</dbReference>
<dbReference type="InterPro" id="IPR018060">
    <property type="entry name" value="HTH_AraC"/>
</dbReference>
<evidence type="ECO:0000256" key="1">
    <source>
        <dbReference type="ARBA" id="ARBA00023015"/>
    </source>
</evidence>
<dbReference type="GO" id="GO:0043565">
    <property type="term" value="F:sequence-specific DNA binding"/>
    <property type="evidence" value="ECO:0007669"/>
    <property type="project" value="InterPro"/>
</dbReference>
<evidence type="ECO:0000256" key="3">
    <source>
        <dbReference type="ARBA" id="ARBA00023163"/>
    </source>
</evidence>
<evidence type="ECO:0000313" key="5">
    <source>
        <dbReference type="EMBL" id="KAA9018321.1"/>
    </source>
</evidence>
<evidence type="ECO:0000313" key="6">
    <source>
        <dbReference type="EMBL" id="KAA9030956.1"/>
    </source>
</evidence>
<dbReference type="Pfam" id="PF12833">
    <property type="entry name" value="HTH_18"/>
    <property type="match status" value="1"/>
</dbReference>
<evidence type="ECO:0000313" key="8">
    <source>
        <dbReference type="Proteomes" id="UP000326364"/>
    </source>
</evidence>
<organism evidence="6 7">
    <name type="scientific">Sphingobium limneticum</name>
    <dbReference type="NCBI Taxonomy" id="1007511"/>
    <lineage>
        <taxon>Bacteria</taxon>
        <taxon>Pseudomonadati</taxon>
        <taxon>Pseudomonadota</taxon>
        <taxon>Alphaproteobacteria</taxon>
        <taxon>Sphingomonadales</taxon>
        <taxon>Sphingomonadaceae</taxon>
        <taxon>Sphingobium</taxon>
    </lineage>
</organism>
<dbReference type="PROSITE" id="PS01124">
    <property type="entry name" value="HTH_ARAC_FAMILY_2"/>
    <property type="match status" value="1"/>
</dbReference>
<keyword evidence="8" id="KW-1185">Reference proteome</keyword>
<evidence type="ECO:0000259" key="4">
    <source>
        <dbReference type="PROSITE" id="PS01124"/>
    </source>
</evidence>
<protein>
    <submittedName>
        <fullName evidence="6">Helix-turn-helix transcriptional regulator</fullName>
    </submittedName>
</protein>
<dbReference type="Gene3D" id="1.10.10.60">
    <property type="entry name" value="Homeodomain-like"/>
    <property type="match status" value="2"/>
</dbReference>
<feature type="domain" description="HTH araC/xylS-type" evidence="4">
    <location>
        <begin position="186"/>
        <end position="287"/>
    </location>
</feature>
<comment type="caution">
    <text evidence="6">The sequence shown here is derived from an EMBL/GenBank/DDBJ whole genome shotgun (WGS) entry which is preliminary data.</text>
</comment>
<keyword evidence="1" id="KW-0805">Transcription regulation</keyword>
<name>A0A5J5I884_9SPHN</name>
<dbReference type="SMART" id="SM00342">
    <property type="entry name" value="HTH_ARAC"/>
    <property type="match status" value="1"/>
</dbReference>
<dbReference type="InterPro" id="IPR018062">
    <property type="entry name" value="HTH_AraC-typ_CS"/>
</dbReference>
<keyword evidence="2" id="KW-0238">DNA-binding</keyword>
<dbReference type="PANTHER" id="PTHR46796">
    <property type="entry name" value="HTH-TYPE TRANSCRIPTIONAL ACTIVATOR RHAS-RELATED"/>
    <property type="match status" value="1"/>
</dbReference>
<dbReference type="Proteomes" id="UP000326364">
    <property type="component" value="Unassembled WGS sequence"/>
</dbReference>
<dbReference type="InterPro" id="IPR009057">
    <property type="entry name" value="Homeodomain-like_sf"/>
</dbReference>
<dbReference type="AlphaFoldDB" id="A0A5J5I884"/>
<accession>A0A5J5I884</accession>
<dbReference type="PANTHER" id="PTHR46796:SF6">
    <property type="entry name" value="ARAC SUBFAMILY"/>
    <property type="match status" value="1"/>
</dbReference>
<dbReference type="GO" id="GO:0003700">
    <property type="term" value="F:DNA-binding transcription factor activity"/>
    <property type="evidence" value="ECO:0007669"/>
    <property type="project" value="InterPro"/>
</dbReference>
<proteinExistence type="predicted"/>
<dbReference type="PRINTS" id="PR00032">
    <property type="entry name" value="HTHARAC"/>
</dbReference>
<dbReference type="EMBL" id="VYQB01000005">
    <property type="protein sequence ID" value="KAA9018321.1"/>
    <property type="molecule type" value="Genomic_DNA"/>
</dbReference>
<sequence length="293" mass="32518">MDLVRGSTDEEIISDALGRAPDIQLGADHGRWRLCRWRQFVGSYTLPALPDPMFVVHIAGKPNVRTWERDGWSETSSLPGCATIVPSGHPTGWLVDGELDVVTLSVASTDLQRAPALDQFRRMRFAFSDPLGVALTRQVLGELYAPQTKERDVYVGALVDALKAHMMRGPVSASSADIPTAAFSSYRIHAIMNAILERPEASHHLEELAAQAGITPTHFCRVFKKATGVSPHQYVMRARLDRAQQMLEQSDTSMATIADALGFTSQSHFTRAFRQFAGETPSDFRRRRQETLQ</sequence>
<dbReference type="EMBL" id="VYQA01000005">
    <property type="protein sequence ID" value="KAA9030956.1"/>
    <property type="molecule type" value="Genomic_DNA"/>
</dbReference>
<gene>
    <name evidence="6" type="ORF">F4U95_08920</name>
    <name evidence="5" type="ORF">F4U96_08970</name>
</gene>
<evidence type="ECO:0000256" key="2">
    <source>
        <dbReference type="ARBA" id="ARBA00023125"/>
    </source>
</evidence>
<dbReference type="InterPro" id="IPR050204">
    <property type="entry name" value="AraC_XylS_family_regulators"/>
</dbReference>
<keyword evidence="3" id="KW-0804">Transcription</keyword>
<dbReference type="SUPFAM" id="SSF46689">
    <property type="entry name" value="Homeodomain-like"/>
    <property type="match status" value="2"/>
</dbReference>
<reference evidence="7 8" key="1">
    <citation type="submission" date="2019-09" db="EMBL/GenBank/DDBJ databases">
        <authorList>
            <person name="Feng G."/>
        </authorList>
    </citation>
    <scope>NUCLEOTIDE SEQUENCE [LARGE SCALE GENOMIC DNA]</scope>
    <source>
        <strain evidence="6 7">KACC 19283</strain>
        <strain evidence="5 8">KACC 19284</strain>
    </source>
</reference>
<evidence type="ECO:0000313" key="7">
    <source>
        <dbReference type="Proteomes" id="UP000325933"/>
    </source>
</evidence>